<dbReference type="CDD" id="cd07518">
    <property type="entry name" value="HAD_YbiV-Like"/>
    <property type="match status" value="1"/>
</dbReference>
<accession>A0ABW3KNY7</accession>
<evidence type="ECO:0000313" key="1">
    <source>
        <dbReference type="EMBL" id="MFD1014293.1"/>
    </source>
</evidence>
<dbReference type="Gene3D" id="3.30.1240.10">
    <property type="match status" value="1"/>
</dbReference>
<dbReference type="InterPro" id="IPR000150">
    <property type="entry name" value="Cof"/>
</dbReference>
<dbReference type="EMBL" id="JBHTKM010000001">
    <property type="protein sequence ID" value="MFD1014293.1"/>
    <property type="molecule type" value="Genomic_DNA"/>
</dbReference>
<dbReference type="Gene3D" id="3.40.50.1000">
    <property type="entry name" value="HAD superfamily/HAD-like"/>
    <property type="match status" value="1"/>
</dbReference>
<dbReference type="PANTHER" id="PTHR10000">
    <property type="entry name" value="PHOSPHOSERINE PHOSPHATASE"/>
    <property type="match status" value="1"/>
</dbReference>
<dbReference type="SFLD" id="SFLDG01144">
    <property type="entry name" value="C2.B.4:_PGP_Like"/>
    <property type="match status" value="1"/>
</dbReference>
<dbReference type="Pfam" id="PF08282">
    <property type="entry name" value="Hydrolase_3"/>
    <property type="match status" value="1"/>
</dbReference>
<evidence type="ECO:0000313" key="2">
    <source>
        <dbReference type="Proteomes" id="UP001597086"/>
    </source>
</evidence>
<keyword evidence="2" id="KW-1185">Reference proteome</keyword>
<dbReference type="NCBIfam" id="TIGR01484">
    <property type="entry name" value="HAD-SF-IIB"/>
    <property type="match status" value="1"/>
</dbReference>
<dbReference type="PANTHER" id="PTHR10000:SF8">
    <property type="entry name" value="HAD SUPERFAMILY HYDROLASE-LIKE, TYPE 3"/>
    <property type="match status" value="1"/>
</dbReference>
<organism evidence="1 2">
    <name type="scientific">Winogradskyella rapida</name>
    <dbReference type="NCBI Taxonomy" id="549701"/>
    <lineage>
        <taxon>Bacteria</taxon>
        <taxon>Pseudomonadati</taxon>
        <taxon>Bacteroidota</taxon>
        <taxon>Flavobacteriia</taxon>
        <taxon>Flavobacteriales</taxon>
        <taxon>Flavobacteriaceae</taxon>
        <taxon>Winogradskyella</taxon>
    </lineage>
</organism>
<dbReference type="InterPro" id="IPR023214">
    <property type="entry name" value="HAD_sf"/>
</dbReference>
<dbReference type="RefSeq" id="WP_386113067.1">
    <property type="nucleotide sequence ID" value="NZ_JBHTKM010000001.1"/>
</dbReference>
<gene>
    <name evidence="1" type="ORF">ACFQ13_00025</name>
</gene>
<dbReference type="InterPro" id="IPR036412">
    <property type="entry name" value="HAD-like_sf"/>
</dbReference>
<sequence>MKDIKMVVTDMDGTLLNSKHEVSPRFFEAFKQLQQQNIRFVAASGRPYYSIVDKLKTIKHDITVVAENGGLVIEDDVVLLANALDRDRVLELYTNVTKIPDTYPIFCTKDQAYILRASDEMVTIFSEYYSKYTLIDHFDEIDADVIKIALYHTVNSEAHIYPLVKYLKPELNVVVSGNHWVDISEAITNKGNAITLLQKQYNISPEQTMAFGDYNNDLELLQCAAYSYAMENAHPDVKRVAKYETKTNDAYGVEVILEQLISESGKH</sequence>
<dbReference type="NCBIfam" id="TIGR00099">
    <property type="entry name" value="Cof-subfamily"/>
    <property type="match status" value="1"/>
</dbReference>
<dbReference type="GO" id="GO:0016787">
    <property type="term" value="F:hydrolase activity"/>
    <property type="evidence" value="ECO:0007669"/>
    <property type="project" value="UniProtKB-KW"/>
</dbReference>
<dbReference type="Proteomes" id="UP001597086">
    <property type="component" value="Unassembled WGS sequence"/>
</dbReference>
<dbReference type="EC" id="3.1.3.-" evidence="1"/>
<reference evidence="2" key="1">
    <citation type="journal article" date="2019" name="Int. J. Syst. Evol. Microbiol.">
        <title>The Global Catalogue of Microorganisms (GCM) 10K type strain sequencing project: providing services to taxonomists for standard genome sequencing and annotation.</title>
        <authorList>
            <consortium name="The Broad Institute Genomics Platform"/>
            <consortium name="The Broad Institute Genome Sequencing Center for Infectious Disease"/>
            <person name="Wu L."/>
            <person name="Ma J."/>
        </authorList>
    </citation>
    <scope>NUCLEOTIDE SEQUENCE [LARGE SCALE GENOMIC DNA]</scope>
    <source>
        <strain evidence="2">CCUG 56098</strain>
    </source>
</reference>
<proteinExistence type="predicted"/>
<dbReference type="SFLD" id="SFLDS00003">
    <property type="entry name" value="Haloacid_Dehalogenase"/>
    <property type="match status" value="1"/>
</dbReference>
<keyword evidence="1" id="KW-0378">Hydrolase</keyword>
<dbReference type="InterPro" id="IPR006379">
    <property type="entry name" value="HAD-SF_hydro_IIB"/>
</dbReference>
<name>A0ABW3KNY7_9FLAO</name>
<comment type="caution">
    <text evidence="1">The sequence shown here is derived from an EMBL/GenBank/DDBJ whole genome shotgun (WGS) entry which is preliminary data.</text>
</comment>
<protein>
    <submittedName>
        <fullName evidence="1">HAD family hydrolase</fullName>
        <ecNumber evidence="1">3.1.3.-</ecNumber>
    </submittedName>
</protein>
<dbReference type="SFLD" id="SFLDG01140">
    <property type="entry name" value="C2.B:_Phosphomannomutase_and_P"/>
    <property type="match status" value="1"/>
</dbReference>
<dbReference type="SUPFAM" id="SSF56784">
    <property type="entry name" value="HAD-like"/>
    <property type="match status" value="1"/>
</dbReference>